<name>A0AAD7FNN2_9AGAR</name>
<feature type="transmembrane region" description="Helical" evidence="2">
    <location>
        <begin position="116"/>
        <end position="138"/>
    </location>
</feature>
<proteinExistence type="predicted"/>
<feature type="compositionally biased region" description="Low complexity" evidence="1">
    <location>
        <begin position="61"/>
        <end position="76"/>
    </location>
</feature>
<keyword evidence="4" id="KW-1185">Reference proteome</keyword>
<reference evidence="3" key="1">
    <citation type="submission" date="2023-03" db="EMBL/GenBank/DDBJ databases">
        <title>Massive genome expansion in bonnet fungi (Mycena s.s.) driven by repeated elements and novel gene families across ecological guilds.</title>
        <authorList>
            <consortium name="Lawrence Berkeley National Laboratory"/>
            <person name="Harder C.B."/>
            <person name="Miyauchi S."/>
            <person name="Viragh M."/>
            <person name="Kuo A."/>
            <person name="Thoen E."/>
            <person name="Andreopoulos B."/>
            <person name="Lu D."/>
            <person name="Skrede I."/>
            <person name="Drula E."/>
            <person name="Henrissat B."/>
            <person name="Morin E."/>
            <person name="Kohler A."/>
            <person name="Barry K."/>
            <person name="LaButti K."/>
            <person name="Morin E."/>
            <person name="Salamov A."/>
            <person name="Lipzen A."/>
            <person name="Mereny Z."/>
            <person name="Hegedus B."/>
            <person name="Baldrian P."/>
            <person name="Stursova M."/>
            <person name="Weitz H."/>
            <person name="Taylor A."/>
            <person name="Grigoriev I.V."/>
            <person name="Nagy L.G."/>
            <person name="Martin F."/>
            <person name="Kauserud H."/>
        </authorList>
    </citation>
    <scope>NUCLEOTIDE SEQUENCE</scope>
    <source>
        <strain evidence="3">9284</strain>
    </source>
</reference>
<organism evidence="3 4">
    <name type="scientific">Roridomyces roridus</name>
    <dbReference type="NCBI Taxonomy" id="1738132"/>
    <lineage>
        <taxon>Eukaryota</taxon>
        <taxon>Fungi</taxon>
        <taxon>Dikarya</taxon>
        <taxon>Basidiomycota</taxon>
        <taxon>Agaricomycotina</taxon>
        <taxon>Agaricomycetes</taxon>
        <taxon>Agaricomycetidae</taxon>
        <taxon>Agaricales</taxon>
        <taxon>Marasmiineae</taxon>
        <taxon>Mycenaceae</taxon>
        <taxon>Roridomyces</taxon>
    </lineage>
</organism>
<evidence type="ECO:0000313" key="3">
    <source>
        <dbReference type="EMBL" id="KAJ7629093.1"/>
    </source>
</evidence>
<evidence type="ECO:0000256" key="2">
    <source>
        <dbReference type="SAM" id="Phobius"/>
    </source>
</evidence>
<evidence type="ECO:0000313" key="4">
    <source>
        <dbReference type="Proteomes" id="UP001221142"/>
    </source>
</evidence>
<dbReference type="Proteomes" id="UP001221142">
    <property type="component" value="Unassembled WGS sequence"/>
</dbReference>
<keyword evidence="2" id="KW-0472">Membrane</keyword>
<feature type="compositionally biased region" description="Pro residues" evidence="1">
    <location>
        <begin position="1"/>
        <end position="11"/>
    </location>
</feature>
<evidence type="ECO:0000256" key="1">
    <source>
        <dbReference type="SAM" id="MobiDB-lite"/>
    </source>
</evidence>
<protein>
    <submittedName>
        <fullName evidence="3">Uncharacterized protein</fullName>
    </submittedName>
</protein>
<feature type="region of interest" description="Disordered" evidence="1">
    <location>
        <begin position="1"/>
        <end position="82"/>
    </location>
</feature>
<gene>
    <name evidence="3" type="ORF">FB45DRAFT_1029137</name>
</gene>
<dbReference type="AlphaFoldDB" id="A0AAD7FNN2"/>
<feature type="compositionally biased region" description="Low complexity" evidence="1">
    <location>
        <begin position="16"/>
        <end position="35"/>
    </location>
</feature>
<keyword evidence="2" id="KW-1133">Transmembrane helix</keyword>
<accession>A0AAD7FNN2</accession>
<comment type="caution">
    <text evidence="3">The sequence shown here is derived from an EMBL/GenBank/DDBJ whole genome shotgun (WGS) entry which is preliminary data.</text>
</comment>
<sequence>MSTPQGPPHNPQEPLTTSSTNTTRNPPRTSSILVSDPPPPSTAPDTAVPAETFTVPFSVGSASPTTTATSAPASPTIDSKSSDTALVSQSVALPNQTDAPVGIGNDTGSLGHATPVAPIVGGALGGLLVLLLAGLILWRRRRRRIERRIERTTLLSPTSPIGEIRSASTLALDRPAPAAVIESQAVMLEKANAFLTSSASSGPRPPAASESEGLLGSSSSIPVMEIQVRAMAERLALVEAALTARGEDLPPNYTPGQSGYIVVFQWGLRREGASVGRPQSLGRAAPEGWIHGLNQEVQRLLHRSQNIGQY</sequence>
<keyword evidence="2" id="KW-0812">Transmembrane</keyword>
<feature type="region of interest" description="Disordered" evidence="1">
    <location>
        <begin position="197"/>
        <end position="216"/>
    </location>
</feature>
<dbReference type="EMBL" id="JARKIF010000010">
    <property type="protein sequence ID" value="KAJ7629093.1"/>
    <property type="molecule type" value="Genomic_DNA"/>
</dbReference>